<dbReference type="SMART" id="SM00085">
    <property type="entry name" value="PA2c"/>
    <property type="match status" value="1"/>
</dbReference>
<dbReference type="OrthoDB" id="5965128at2759"/>
<dbReference type="Proteomes" id="UP001163046">
    <property type="component" value="Unassembled WGS sequence"/>
</dbReference>
<name>A0A9W9YI75_9CNID</name>
<dbReference type="SUPFAM" id="SSF48619">
    <property type="entry name" value="Phospholipase A2, PLA2"/>
    <property type="match status" value="1"/>
</dbReference>
<evidence type="ECO:0000313" key="10">
    <source>
        <dbReference type="EMBL" id="KAJ7337918.1"/>
    </source>
</evidence>
<proteinExistence type="inferred from homology"/>
<evidence type="ECO:0000256" key="3">
    <source>
        <dbReference type="ARBA" id="ARBA00023157"/>
    </source>
</evidence>
<dbReference type="InterPro" id="IPR001211">
    <property type="entry name" value="PLA2"/>
</dbReference>
<evidence type="ECO:0000259" key="9">
    <source>
        <dbReference type="SMART" id="SM00085"/>
    </source>
</evidence>
<dbReference type="AlphaFoldDB" id="A0A9W9YI75"/>
<protein>
    <recommendedName>
        <fullName evidence="8">Phospholipase A2</fullName>
        <ecNumber evidence="8">3.1.1.4</ecNumber>
    </recommendedName>
</protein>
<comment type="caution">
    <text evidence="10">The sequence shown here is derived from an EMBL/GenBank/DDBJ whole genome shotgun (WGS) entry which is preliminary data.</text>
</comment>
<dbReference type="GO" id="GO:0005576">
    <property type="term" value="C:extracellular region"/>
    <property type="evidence" value="ECO:0007669"/>
    <property type="project" value="UniProtKB-SubCell"/>
</dbReference>
<feature type="domain" description="Phospholipase A2-like central" evidence="9">
    <location>
        <begin position="51"/>
        <end position="170"/>
    </location>
</feature>
<evidence type="ECO:0000256" key="5">
    <source>
        <dbReference type="PIRSR" id="PIRSR601211-2"/>
    </source>
</evidence>
<feature type="disulfide bond" evidence="6">
    <location>
        <begin position="92"/>
        <end position="150"/>
    </location>
</feature>
<comment type="cofactor">
    <cofactor evidence="5">
        <name>Ca(2+)</name>
        <dbReference type="ChEBI" id="CHEBI:29108"/>
    </cofactor>
    <text evidence="5">Binds 1 Ca(2+) ion per subunit.</text>
</comment>
<feature type="disulfide bond" evidence="6">
    <location>
        <begin position="99"/>
        <end position="143"/>
    </location>
</feature>
<feature type="active site" evidence="4">
    <location>
        <position position="96"/>
    </location>
</feature>
<dbReference type="PROSITE" id="PS00118">
    <property type="entry name" value="PA2_HIS"/>
    <property type="match status" value="1"/>
</dbReference>
<dbReference type="CDD" id="cd00125">
    <property type="entry name" value="PLA2c"/>
    <property type="match status" value="1"/>
</dbReference>
<evidence type="ECO:0000256" key="1">
    <source>
        <dbReference type="ARBA" id="ARBA00004613"/>
    </source>
</evidence>
<dbReference type="GO" id="GO:0016042">
    <property type="term" value="P:lipid catabolic process"/>
    <property type="evidence" value="ECO:0007669"/>
    <property type="project" value="InterPro"/>
</dbReference>
<dbReference type="EC" id="3.1.1.4" evidence="8"/>
<keyword evidence="8 10" id="KW-0378">Hydrolase</keyword>
<dbReference type="PROSITE" id="PS00119">
    <property type="entry name" value="PA2_ASP"/>
    <property type="match status" value="1"/>
</dbReference>
<feature type="disulfide bond" evidence="6">
    <location>
        <begin position="77"/>
        <end position="93"/>
    </location>
</feature>
<feature type="active site" evidence="4">
    <location>
        <position position="144"/>
    </location>
</feature>
<dbReference type="InterPro" id="IPR036444">
    <property type="entry name" value="PLipase_A2_dom_sf"/>
</dbReference>
<reference evidence="10" key="1">
    <citation type="submission" date="2023-01" db="EMBL/GenBank/DDBJ databases">
        <title>Genome assembly of the deep-sea coral Lophelia pertusa.</title>
        <authorList>
            <person name="Herrera S."/>
            <person name="Cordes E."/>
        </authorList>
    </citation>
    <scope>NUCLEOTIDE SEQUENCE</scope>
    <source>
        <strain evidence="10">USNM1676648</strain>
        <tissue evidence="10">Polyp</tissue>
    </source>
</reference>
<dbReference type="GO" id="GO:0047498">
    <property type="term" value="F:calcium-dependent phospholipase A2 activity"/>
    <property type="evidence" value="ECO:0007669"/>
    <property type="project" value="TreeGrafter"/>
</dbReference>
<feature type="chain" id="PRO_5041017710" description="Phospholipase A2" evidence="8">
    <location>
        <begin position="21"/>
        <end position="170"/>
    </location>
</feature>
<dbReference type="Gene3D" id="1.20.90.10">
    <property type="entry name" value="Phospholipase A2 domain"/>
    <property type="match status" value="1"/>
</dbReference>
<sequence>MKMRVRLMLIALALIKGGASSPSVQQHPLLGIDTADDGRQEGRFLTRTRRSLLGFGKMIKCETGKNPWDYNGYGCHCGKGGKGKTVDEIDRCCYEHDKCYRVLLEKGICNRLTVYAATYSTKGCTNCVSSLFISSCGKALCKCDVEAARCFKRNDSKFQDRNKNYRKSSC</sequence>
<feature type="binding site" evidence="5">
    <location>
        <position position="78"/>
    </location>
    <ligand>
        <name>Ca(2+)</name>
        <dbReference type="ChEBI" id="CHEBI:29108"/>
    </ligand>
</feature>
<feature type="signal peptide" evidence="8">
    <location>
        <begin position="1"/>
        <end position="20"/>
    </location>
</feature>
<dbReference type="PANTHER" id="PTHR11716">
    <property type="entry name" value="PHOSPHOLIPASE A2 FAMILY MEMBER"/>
    <property type="match status" value="1"/>
</dbReference>
<evidence type="ECO:0000256" key="6">
    <source>
        <dbReference type="PIRSR" id="PIRSR601211-3"/>
    </source>
</evidence>
<dbReference type="PRINTS" id="PR00389">
    <property type="entry name" value="PHPHLIPASEA2"/>
</dbReference>
<accession>A0A9W9YI75</accession>
<dbReference type="InterPro" id="IPR033112">
    <property type="entry name" value="PLA2_Asp_AS"/>
</dbReference>
<comment type="similarity">
    <text evidence="7">Belongs to the phospholipase A2 family.</text>
</comment>
<keyword evidence="5 8" id="KW-0106">Calcium</keyword>
<dbReference type="EMBL" id="MU827780">
    <property type="protein sequence ID" value="KAJ7337918.1"/>
    <property type="molecule type" value="Genomic_DNA"/>
</dbReference>
<dbReference type="PANTHER" id="PTHR11716:SF51">
    <property type="entry name" value="PHOSPHOLIPASE A2"/>
    <property type="match status" value="1"/>
</dbReference>
<comment type="catalytic activity">
    <reaction evidence="8">
        <text>a 1,2-diacyl-sn-glycero-3-phosphocholine + H2O = a 1-acyl-sn-glycero-3-phosphocholine + a fatty acid + H(+)</text>
        <dbReference type="Rhea" id="RHEA:15801"/>
        <dbReference type="ChEBI" id="CHEBI:15377"/>
        <dbReference type="ChEBI" id="CHEBI:15378"/>
        <dbReference type="ChEBI" id="CHEBI:28868"/>
        <dbReference type="ChEBI" id="CHEBI:57643"/>
        <dbReference type="ChEBI" id="CHEBI:58168"/>
        <dbReference type="EC" id="3.1.1.4"/>
    </reaction>
</comment>
<feature type="disulfide bond" evidence="6">
    <location>
        <begin position="127"/>
        <end position="141"/>
    </location>
</feature>
<dbReference type="GO" id="GO:0005509">
    <property type="term" value="F:calcium ion binding"/>
    <property type="evidence" value="ECO:0007669"/>
    <property type="project" value="InterPro"/>
</dbReference>
<dbReference type="GO" id="GO:0005543">
    <property type="term" value="F:phospholipid binding"/>
    <property type="evidence" value="ECO:0007669"/>
    <property type="project" value="TreeGrafter"/>
</dbReference>
<keyword evidence="11" id="KW-1185">Reference proteome</keyword>
<evidence type="ECO:0000256" key="8">
    <source>
        <dbReference type="RuleBase" id="RU361236"/>
    </source>
</evidence>
<evidence type="ECO:0000256" key="4">
    <source>
        <dbReference type="PIRSR" id="PIRSR601211-1"/>
    </source>
</evidence>
<dbReference type="GO" id="GO:0050482">
    <property type="term" value="P:arachidonate secretion"/>
    <property type="evidence" value="ECO:0007669"/>
    <property type="project" value="InterPro"/>
</dbReference>
<dbReference type="Pfam" id="PF00068">
    <property type="entry name" value="Phospholip_A2_1"/>
    <property type="match status" value="1"/>
</dbReference>
<keyword evidence="8" id="KW-0732">Signal</keyword>
<evidence type="ECO:0000313" key="11">
    <source>
        <dbReference type="Proteomes" id="UP001163046"/>
    </source>
</evidence>
<dbReference type="InterPro" id="IPR016090">
    <property type="entry name" value="PLA2-like_dom"/>
</dbReference>
<keyword evidence="5" id="KW-0479">Metal-binding</keyword>
<evidence type="ECO:0000256" key="2">
    <source>
        <dbReference type="ARBA" id="ARBA00022525"/>
    </source>
</evidence>
<feature type="binding site" evidence="5">
    <location>
        <position position="80"/>
    </location>
    <ligand>
        <name>Ca(2+)</name>
        <dbReference type="ChEBI" id="CHEBI:29108"/>
    </ligand>
</feature>
<dbReference type="InterPro" id="IPR033113">
    <property type="entry name" value="PLA2_histidine"/>
</dbReference>
<keyword evidence="8" id="KW-0443">Lipid metabolism</keyword>
<organism evidence="10 11">
    <name type="scientific">Desmophyllum pertusum</name>
    <dbReference type="NCBI Taxonomy" id="174260"/>
    <lineage>
        <taxon>Eukaryota</taxon>
        <taxon>Metazoa</taxon>
        <taxon>Cnidaria</taxon>
        <taxon>Anthozoa</taxon>
        <taxon>Hexacorallia</taxon>
        <taxon>Scleractinia</taxon>
        <taxon>Caryophylliina</taxon>
        <taxon>Caryophylliidae</taxon>
        <taxon>Desmophyllum</taxon>
    </lineage>
</organism>
<comment type="subcellular location">
    <subcellularLocation>
        <location evidence="1 8">Secreted</location>
    </subcellularLocation>
</comment>
<keyword evidence="2 8" id="KW-0964">Secreted</keyword>
<gene>
    <name evidence="10" type="primary">PLA2G1B_3</name>
    <name evidence="10" type="ORF">OS493_008077</name>
</gene>
<keyword evidence="3 6" id="KW-1015">Disulfide bond</keyword>
<dbReference type="GO" id="GO:0006644">
    <property type="term" value="P:phospholipid metabolic process"/>
    <property type="evidence" value="ECO:0007669"/>
    <property type="project" value="InterPro"/>
</dbReference>
<feature type="binding site" evidence="5">
    <location>
        <position position="97"/>
    </location>
    <ligand>
        <name>Ca(2+)</name>
        <dbReference type="ChEBI" id="CHEBI:29108"/>
    </ligand>
</feature>
<evidence type="ECO:0000256" key="7">
    <source>
        <dbReference type="RuleBase" id="RU003654"/>
    </source>
</evidence>